<dbReference type="GO" id="GO:0016779">
    <property type="term" value="F:nucleotidyltransferase activity"/>
    <property type="evidence" value="ECO:0007669"/>
    <property type="project" value="UniProtKB-KW"/>
</dbReference>
<gene>
    <name evidence="4" type="ORF">METZ01_LOCUS456615</name>
</gene>
<keyword evidence="1" id="KW-0808">Transferase</keyword>
<dbReference type="Gene3D" id="3.40.50.620">
    <property type="entry name" value="HUPs"/>
    <property type="match status" value="1"/>
</dbReference>
<dbReference type="PANTHER" id="PTHR43793:SF1">
    <property type="entry name" value="FAD SYNTHASE"/>
    <property type="match status" value="1"/>
</dbReference>
<dbReference type="PANTHER" id="PTHR43793">
    <property type="entry name" value="FAD SYNTHASE"/>
    <property type="match status" value="1"/>
</dbReference>
<protein>
    <recommendedName>
        <fullName evidence="3">Cytidyltransferase-like domain-containing protein</fullName>
    </recommendedName>
</protein>
<evidence type="ECO:0000256" key="1">
    <source>
        <dbReference type="ARBA" id="ARBA00022679"/>
    </source>
</evidence>
<keyword evidence="2" id="KW-0548">Nucleotidyltransferase</keyword>
<sequence>MKKVITYGTFDLFHFGHLELLRRAKELGNFLVVAVSTDEFNIKKGKECIYPFEHRIKIVEAIQYVDKVIPEENWEQKRNDILSNKIQIFTIGNDWKGEFDELSDICDIVYIDRTKGISTSNLKDNLVSGN</sequence>
<organism evidence="4">
    <name type="scientific">marine metagenome</name>
    <dbReference type="NCBI Taxonomy" id="408172"/>
    <lineage>
        <taxon>unclassified sequences</taxon>
        <taxon>metagenomes</taxon>
        <taxon>ecological metagenomes</taxon>
    </lineage>
</organism>
<reference evidence="4" key="1">
    <citation type="submission" date="2018-05" db="EMBL/GenBank/DDBJ databases">
        <authorList>
            <person name="Lanie J.A."/>
            <person name="Ng W.-L."/>
            <person name="Kazmierczak K.M."/>
            <person name="Andrzejewski T.M."/>
            <person name="Davidsen T.M."/>
            <person name="Wayne K.J."/>
            <person name="Tettelin H."/>
            <person name="Glass J.I."/>
            <person name="Rusch D."/>
            <person name="Podicherti R."/>
            <person name="Tsui H.-C.T."/>
            <person name="Winkler M.E."/>
        </authorList>
    </citation>
    <scope>NUCLEOTIDE SEQUENCE</scope>
</reference>
<dbReference type="Pfam" id="PF01467">
    <property type="entry name" value="CTP_transf_like"/>
    <property type="match status" value="1"/>
</dbReference>
<proteinExistence type="predicted"/>
<evidence type="ECO:0000256" key="2">
    <source>
        <dbReference type="ARBA" id="ARBA00022695"/>
    </source>
</evidence>
<name>A0A383A831_9ZZZZ</name>
<feature type="domain" description="Cytidyltransferase-like" evidence="3">
    <location>
        <begin position="5"/>
        <end position="123"/>
    </location>
</feature>
<accession>A0A383A831</accession>
<evidence type="ECO:0000259" key="3">
    <source>
        <dbReference type="Pfam" id="PF01467"/>
    </source>
</evidence>
<dbReference type="SUPFAM" id="SSF52374">
    <property type="entry name" value="Nucleotidylyl transferase"/>
    <property type="match status" value="1"/>
</dbReference>
<dbReference type="NCBIfam" id="TIGR00125">
    <property type="entry name" value="cyt_tran_rel"/>
    <property type="match status" value="1"/>
</dbReference>
<dbReference type="InterPro" id="IPR004821">
    <property type="entry name" value="Cyt_trans-like"/>
</dbReference>
<evidence type="ECO:0000313" key="4">
    <source>
        <dbReference type="EMBL" id="SVE03761.1"/>
    </source>
</evidence>
<dbReference type="EMBL" id="UINC01189874">
    <property type="protein sequence ID" value="SVE03761.1"/>
    <property type="molecule type" value="Genomic_DNA"/>
</dbReference>
<dbReference type="InterPro" id="IPR014729">
    <property type="entry name" value="Rossmann-like_a/b/a_fold"/>
</dbReference>
<dbReference type="AlphaFoldDB" id="A0A383A831"/>
<dbReference type="InterPro" id="IPR050385">
    <property type="entry name" value="Archaeal_FAD_synthase"/>
</dbReference>